<evidence type="ECO:0000256" key="3">
    <source>
        <dbReference type="ARBA" id="ARBA00006678"/>
    </source>
</evidence>
<dbReference type="SUPFAM" id="SSF54211">
    <property type="entry name" value="Ribosomal protein S5 domain 2-like"/>
    <property type="match status" value="1"/>
</dbReference>
<dbReference type="PANTHER" id="PTHR11097">
    <property type="entry name" value="EXOSOME COMPLEX EXONUCLEASE RIBOSOMAL RNA PROCESSING PROTEIN"/>
    <property type="match status" value="1"/>
</dbReference>
<dbReference type="InterPro" id="IPR001247">
    <property type="entry name" value="ExoRNase_PH_dom1"/>
</dbReference>
<evidence type="ECO:0000313" key="12">
    <source>
        <dbReference type="Proteomes" id="UP001497600"/>
    </source>
</evidence>
<keyword evidence="7" id="KW-0694">RNA-binding</keyword>
<evidence type="ECO:0000256" key="6">
    <source>
        <dbReference type="ARBA" id="ARBA00022835"/>
    </source>
</evidence>
<evidence type="ECO:0000259" key="10">
    <source>
        <dbReference type="Pfam" id="PF01138"/>
    </source>
</evidence>
<proteinExistence type="inferred from homology"/>
<dbReference type="InterPro" id="IPR020568">
    <property type="entry name" value="Ribosomal_Su5_D2-typ_SF"/>
</dbReference>
<name>A0ABP0EL80_9ASCO</name>
<dbReference type="Gene3D" id="3.30.230.70">
    <property type="entry name" value="GHMP Kinase, N-terminal domain"/>
    <property type="match status" value="1"/>
</dbReference>
<dbReference type="InterPro" id="IPR050590">
    <property type="entry name" value="Exosome_comp_Rrp42_subfam"/>
</dbReference>
<evidence type="ECO:0000313" key="11">
    <source>
        <dbReference type="EMBL" id="CAK7921779.1"/>
    </source>
</evidence>
<accession>A0ABP0EL80</accession>
<comment type="subcellular location">
    <subcellularLocation>
        <location evidence="1">Cytoplasm</location>
    </subcellularLocation>
    <subcellularLocation>
        <location evidence="2">Nucleus</location>
        <location evidence="2">Nucleolus</location>
    </subcellularLocation>
</comment>
<evidence type="ECO:0000256" key="2">
    <source>
        <dbReference type="ARBA" id="ARBA00004604"/>
    </source>
</evidence>
<feature type="domain" description="Exoribonuclease phosphorolytic" evidence="10">
    <location>
        <begin position="54"/>
        <end position="234"/>
    </location>
</feature>
<dbReference type="InterPro" id="IPR027408">
    <property type="entry name" value="PNPase/RNase_PH_dom_sf"/>
</dbReference>
<sequence>MSSMEVDQEGSSAQLGFRQMAFPPDVLARIAPDVSLQRHLAIGLRPSLRGFNEFKPVEISEGGLNASGQNTVAGSAIVKSGDTRVVCGITLGVVEENTVDQLLENEATNQETDGSLSNYTSVYPVVEIARGRSGAPTDEEMILSQKLYETILHNRLVHQDDLKIIVGTSVDGEVIYPDSSSPLLDSDLGELISKPKKNWSYVLYAHIKVFSRAGPLFDLCYSALVNALQNTRLPRAFVDDKATDIKIPVRSRGNFGHLKESYNLLLDQTISASLPVHGRLSSSSFGVVSYEAEDSNEPVSILLADLEGEAEESCAESKINVIASNDGELRHVSIVGGGALITKQVLKDALDISRMRGSN</sequence>
<keyword evidence="6" id="KW-0271">Exosome</keyword>
<evidence type="ECO:0000256" key="5">
    <source>
        <dbReference type="ARBA" id="ARBA00022552"/>
    </source>
</evidence>
<comment type="similarity">
    <text evidence="3">Belongs to the RNase PH family.</text>
</comment>
<dbReference type="Pfam" id="PF01138">
    <property type="entry name" value="RNase_PH"/>
    <property type="match status" value="1"/>
</dbReference>
<evidence type="ECO:0000256" key="1">
    <source>
        <dbReference type="ARBA" id="ARBA00004496"/>
    </source>
</evidence>
<evidence type="ECO:0000256" key="7">
    <source>
        <dbReference type="ARBA" id="ARBA00022884"/>
    </source>
</evidence>
<keyword evidence="4" id="KW-0963">Cytoplasm</keyword>
<evidence type="ECO:0000256" key="8">
    <source>
        <dbReference type="ARBA" id="ARBA00023242"/>
    </source>
</evidence>
<dbReference type="CDD" id="cd11358">
    <property type="entry name" value="RNase_PH"/>
    <property type="match status" value="1"/>
</dbReference>
<keyword evidence="12" id="KW-1185">Reference proteome</keyword>
<dbReference type="Proteomes" id="UP001497600">
    <property type="component" value="Chromosome H"/>
</dbReference>
<dbReference type="EMBL" id="OZ004260">
    <property type="protein sequence ID" value="CAK7921779.1"/>
    <property type="molecule type" value="Genomic_DNA"/>
</dbReference>
<organism evidence="11 12">
    <name type="scientific">[Candida] anglica</name>
    <dbReference type="NCBI Taxonomy" id="148631"/>
    <lineage>
        <taxon>Eukaryota</taxon>
        <taxon>Fungi</taxon>
        <taxon>Dikarya</taxon>
        <taxon>Ascomycota</taxon>
        <taxon>Saccharomycotina</taxon>
        <taxon>Pichiomycetes</taxon>
        <taxon>Debaryomycetaceae</taxon>
        <taxon>Kurtzmaniella</taxon>
    </lineage>
</organism>
<dbReference type="PANTHER" id="PTHR11097:SF9">
    <property type="entry name" value="EXOSOME COMPLEX COMPONENT RRP43"/>
    <property type="match status" value="1"/>
</dbReference>
<evidence type="ECO:0000256" key="9">
    <source>
        <dbReference type="ARBA" id="ARBA00030617"/>
    </source>
</evidence>
<keyword evidence="5" id="KW-0698">rRNA processing</keyword>
<protein>
    <recommendedName>
        <fullName evidence="9">Ribosomal RNA-processing protein 43</fullName>
    </recommendedName>
</protein>
<evidence type="ECO:0000256" key="4">
    <source>
        <dbReference type="ARBA" id="ARBA00022490"/>
    </source>
</evidence>
<keyword evidence="8" id="KW-0539">Nucleus</keyword>
<reference evidence="11 12" key="1">
    <citation type="submission" date="2024-01" db="EMBL/GenBank/DDBJ databases">
        <authorList>
            <consortium name="Genoscope - CEA"/>
            <person name="William W."/>
        </authorList>
    </citation>
    <scope>NUCLEOTIDE SEQUENCE [LARGE SCALE GENOMIC DNA]</scope>
    <source>
        <strain evidence="11 12">29B2s-10</strain>
    </source>
</reference>
<gene>
    <name evidence="11" type="primary">RRP43</name>
    <name evidence="11" type="ORF">CAAN4_H18228</name>
</gene>